<protein>
    <submittedName>
        <fullName evidence="1">Uncharacterized protein</fullName>
    </submittedName>
</protein>
<evidence type="ECO:0000313" key="1">
    <source>
        <dbReference type="EMBL" id="HIU63049.1"/>
    </source>
</evidence>
<reference evidence="1" key="2">
    <citation type="journal article" date="2021" name="PeerJ">
        <title>Extensive microbial diversity within the chicken gut microbiome revealed by metagenomics and culture.</title>
        <authorList>
            <person name="Gilroy R."/>
            <person name="Ravi A."/>
            <person name="Getino M."/>
            <person name="Pursley I."/>
            <person name="Horton D.L."/>
            <person name="Alikhan N.F."/>
            <person name="Baker D."/>
            <person name="Gharbi K."/>
            <person name="Hall N."/>
            <person name="Watson M."/>
            <person name="Adriaenssens E.M."/>
            <person name="Foster-Nyarko E."/>
            <person name="Jarju S."/>
            <person name="Secka A."/>
            <person name="Antonio M."/>
            <person name="Oren A."/>
            <person name="Chaudhuri R.R."/>
            <person name="La Ragione R."/>
            <person name="Hildebrand F."/>
            <person name="Pallen M.J."/>
        </authorList>
    </citation>
    <scope>NUCLEOTIDE SEQUENCE</scope>
    <source>
        <strain evidence="1">9366</strain>
    </source>
</reference>
<dbReference type="EMBL" id="DVNJ01000025">
    <property type="protein sequence ID" value="HIU63049.1"/>
    <property type="molecule type" value="Genomic_DNA"/>
</dbReference>
<name>A0A9D1SJR7_9FIRM</name>
<dbReference type="AlphaFoldDB" id="A0A9D1SJR7"/>
<proteinExistence type="predicted"/>
<dbReference type="Proteomes" id="UP000824145">
    <property type="component" value="Unassembled WGS sequence"/>
</dbReference>
<sequence>MTLKQLLSAALTYLDLSDAVLDEQDALEVGQVKLLSKCAEFALDETAAEYLPIVRSEKLSASGKKIDNSLFSLQPLRVKKVCREGKMRKYIQRADCVEVEEDGEYEVEYTALPARAQTLGSEVMTALPVPEKSLALGVCAHYAAVTGRYEQSRVFRQMFSEDMRALMRKSGVMWQ</sequence>
<organism evidence="1 2">
    <name type="scientific">Candidatus Caccalectryoclostridium excrementigallinarum</name>
    <dbReference type="NCBI Taxonomy" id="2840710"/>
    <lineage>
        <taxon>Bacteria</taxon>
        <taxon>Bacillati</taxon>
        <taxon>Bacillota</taxon>
        <taxon>Clostridia</taxon>
        <taxon>Christensenellales</taxon>
        <taxon>Christensenellaceae</taxon>
        <taxon>Christensenellaceae incertae sedis</taxon>
        <taxon>Candidatus Caccalectryoclostridium</taxon>
    </lineage>
</organism>
<comment type="caution">
    <text evidence="1">The sequence shown here is derived from an EMBL/GenBank/DDBJ whole genome shotgun (WGS) entry which is preliminary data.</text>
</comment>
<reference evidence="1" key="1">
    <citation type="submission" date="2020-10" db="EMBL/GenBank/DDBJ databases">
        <authorList>
            <person name="Gilroy R."/>
        </authorList>
    </citation>
    <scope>NUCLEOTIDE SEQUENCE</scope>
    <source>
        <strain evidence="1">9366</strain>
    </source>
</reference>
<gene>
    <name evidence="1" type="ORF">IAB07_04720</name>
</gene>
<accession>A0A9D1SJR7</accession>
<evidence type="ECO:0000313" key="2">
    <source>
        <dbReference type="Proteomes" id="UP000824145"/>
    </source>
</evidence>